<dbReference type="AlphaFoldDB" id="A0A381PYU0"/>
<protein>
    <recommendedName>
        <fullName evidence="1">Kazal-like domain-containing protein</fullName>
    </recommendedName>
</protein>
<dbReference type="PROSITE" id="PS51257">
    <property type="entry name" value="PROKAR_LIPOPROTEIN"/>
    <property type="match status" value="1"/>
</dbReference>
<dbReference type="EMBL" id="UINC01001140">
    <property type="protein sequence ID" value="SUZ72030.1"/>
    <property type="molecule type" value="Genomic_DNA"/>
</dbReference>
<organism evidence="2">
    <name type="scientific">marine metagenome</name>
    <dbReference type="NCBI Taxonomy" id="408172"/>
    <lineage>
        <taxon>unclassified sequences</taxon>
        <taxon>metagenomes</taxon>
        <taxon>ecological metagenomes</taxon>
    </lineage>
</organism>
<reference evidence="2" key="1">
    <citation type="submission" date="2018-05" db="EMBL/GenBank/DDBJ databases">
        <authorList>
            <person name="Lanie J.A."/>
            <person name="Ng W.-L."/>
            <person name="Kazmierczak K.M."/>
            <person name="Andrzejewski T.M."/>
            <person name="Davidsen T.M."/>
            <person name="Wayne K.J."/>
            <person name="Tettelin H."/>
            <person name="Glass J.I."/>
            <person name="Rusch D."/>
            <person name="Podicherti R."/>
            <person name="Tsui H.-C.T."/>
            <person name="Winkler M.E."/>
        </authorList>
    </citation>
    <scope>NUCLEOTIDE SEQUENCE</scope>
</reference>
<evidence type="ECO:0000313" key="2">
    <source>
        <dbReference type="EMBL" id="SUZ72030.1"/>
    </source>
</evidence>
<feature type="domain" description="Kazal-like" evidence="1">
    <location>
        <begin position="11"/>
        <end position="73"/>
    </location>
</feature>
<dbReference type="CDD" id="cd00104">
    <property type="entry name" value="KAZAL_FS"/>
    <property type="match status" value="1"/>
</dbReference>
<gene>
    <name evidence="2" type="ORF">METZ01_LOCUS24884</name>
</gene>
<sequence length="73" mass="7930">MKKFIPILFISLLFFACSDNDSDLCIDESLADPNKGCTKEYFPVCGCDNVTYSNDCIAEGAGVTSFTIGECNN</sequence>
<dbReference type="InterPro" id="IPR002350">
    <property type="entry name" value="Kazal_dom"/>
</dbReference>
<dbReference type="InterPro" id="IPR036058">
    <property type="entry name" value="Kazal_dom_sf"/>
</dbReference>
<name>A0A381PYU0_9ZZZZ</name>
<dbReference type="PROSITE" id="PS51465">
    <property type="entry name" value="KAZAL_2"/>
    <property type="match status" value="1"/>
</dbReference>
<dbReference type="Gene3D" id="3.30.60.30">
    <property type="match status" value="1"/>
</dbReference>
<dbReference type="SMART" id="SM00280">
    <property type="entry name" value="KAZAL"/>
    <property type="match status" value="1"/>
</dbReference>
<dbReference type="Pfam" id="PF00050">
    <property type="entry name" value="Kazal_1"/>
    <property type="match status" value="1"/>
</dbReference>
<proteinExistence type="predicted"/>
<accession>A0A381PYU0</accession>
<dbReference type="SUPFAM" id="SSF100895">
    <property type="entry name" value="Kazal-type serine protease inhibitors"/>
    <property type="match status" value="1"/>
</dbReference>
<evidence type="ECO:0000259" key="1">
    <source>
        <dbReference type="PROSITE" id="PS51465"/>
    </source>
</evidence>